<dbReference type="Proteomes" id="UP000198873">
    <property type="component" value="Unassembled WGS sequence"/>
</dbReference>
<evidence type="ECO:0000313" key="3">
    <source>
        <dbReference type="EMBL" id="SFS66182.1"/>
    </source>
</evidence>
<sequence length="210" mass="23019">MAIHTHSRDRIPEVGLRGLFQRARLDEHLPTDHRLSIVYRIGAGLMGVALIVFGVFGVIQRLGFFSTGDNTVAGLNSNGALSWLSIVVGLLLFAGMIKGGNFASSLNLTVGVLFVLSGFYNLAVLETGANFLAFRIQNVLFSFVVGLILMCFGMYGRVSGRLPHDNPYWRARHPEQAAEEDRRHEAAARRARVSEDARAPRTRAGSPPRS</sequence>
<dbReference type="AlphaFoldDB" id="A0A1I6RNB2"/>
<evidence type="ECO:0000313" key="4">
    <source>
        <dbReference type="Proteomes" id="UP000198873"/>
    </source>
</evidence>
<keyword evidence="2" id="KW-0472">Membrane</keyword>
<evidence type="ECO:0000256" key="2">
    <source>
        <dbReference type="SAM" id="Phobius"/>
    </source>
</evidence>
<feature type="region of interest" description="Disordered" evidence="1">
    <location>
        <begin position="173"/>
        <end position="210"/>
    </location>
</feature>
<gene>
    <name evidence="3" type="ORF">SAMN05444716_103219</name>
</gene>
<reference evidence="4" key="1">
    <citation type="submission" date="2016-10" db="EMBL/GenBank/DDBJ databases">
        <authorList>
            <person name="Varghese N."/>
            <person name="Submissions S."/>
        </authorList>
    </citation>
    <scope>NUCLEOTIDE SEQUENCE [LARGE SCALE GENOMIC DNA]</scope>
    <source>
        <strain evidence="4">CGMCC 4.7047</strain>
    </source>
</reference>
<proteinExistence type="predicted"/>
<organism evidence="3 4">
    <name type="scientific">Streptomyces harbinensis</name>
    <dbReference type="NCBI Taxonomy" id="1176198"/>
    <lineage>
        <taxon>Bacteria</taxon>
        <taxon>Bacillati</taxon>
        <taxon>Actinomycetota</taxon>
        <taxon>Actinomycetes</taxon>
        <taxon>Kitasatosporales</taxon>
        <taxon>Streptomycetaceae</taxon>
        <taxon>Streptomyces</taxon>
    </lineage>
</organism>
<dbReference type="STRING" id="1176198.SAMN05444716_103219"/>
<keyword evidence="4" id="KW-1185">Reference proteome</keyword>
<feature type="transmembrane region" description="Helical" evidence="2">
    <location>
        <begin position="136"/>
        <end position="155"/>
    </location>
</feature>
<keyword evidence="2" id="KW-1133">Transmembrane helix</keyword>
<feature type="transmembrane region" description="Helical" evidence="2">
    <location>
        <begin position="37"/>
        <end position="59"/>
    </location>
</feature>
<feature type="transmembrane region" description="Helical" evidence="2">
    <location>
        <begin position="104"/>
        <end position="124"/>
    </location>
</feature>
<dbReference type="EMBL" id="FPAB01000003">
    <property type="protein sequence ID" value="SFS66182.1"/>
    <property type="molecule type" value="Genomic_DNA"/>
</dbReference>
<protein>
    <submittedName>
        <fullName evidence="3">Uncharacterized protein</fullName>
    </submittedName>
</protein>
<name>A0A1I6RNB2_9ACTN</name>
<feature type="compositionally biased region" description="Basic and acidic residues" evidence="1">
    <location>
        <begin position="173"/>
        <end position="199"/>
    </location>
</feature>
<keyword evidence="2" id="KW-0812">Transmembrane</keyword>
<dbReference type="RefSeq" id="WP_019433084.1">
    <property type="nucleotide sequence ID" value="NZ_CP054938.1"/>
</dbReference>
<accession>A0A1I6RNB2</accession>
<dbReference type="Pfam" id="PF14325">
    <property type="entry name" value="DUF4383"/>
    <property type="match status" value="1"/>
</dbReference>
<feature type="transmembrane region" description="Helical" evidence="2">
    <location>
        <begin position="79"/>
        <end position="97"/>
    </location>
</feature>
<evidence type="ECO:0000256" key="1">
    <source>
        <dbReference type="SAM" id="MobiDB-lite"/>
    </source>
</evidence>